<dbReference type="FunFam" id="1.20.5.110:FF:000022">
    <property type="entry name" value="Syntaxin 19"/>
    <property type="match status" value="1"/>
</dbReference>
<comment type="similarity">
    <text evidence="3 10">Belongs to the syntaxin family.</text>
</comment>
<dbReference type="Gene3D" id="1.20.5.110">
    <property type="match status" value="1"/>
</dbReference>
<dbReference type="PANTHER" id="PTHR19957">
    <property type="entry name" value="SYNTAXIN"/>
    <property type="match status" value="1"/>
</dbReference>
<keyword evidence="6" id="KW-0532">Neurotransmitter transport</keyword>
<evidence type="ECO:0000313" key="14">
    <source>
        <dbReference type="EMBL" id="OWA51642.1"/>
    </source>
</evidence>
<evidence type="ECO:0000256" key="7">
    <source>
        <dbReference type="ARBA" id="ARBA00022989"/>
    </source>
</evidence>
<reference evidence="15" key="1">
    <citation type="submission" date="2017-01" db="EMBL/GenBank/DDBJ databases">
        <title>Comparative genomics of anhydrobiosis in the tardigrade Hypsibius dujardini.</title>
        <authorList>
            <person name="Yoshida Y."/>
            <person name="Koutsovoulos G."/>
            <person name="Laetsch D."/>
            <person name="Stevens L."/>
            <person name="Kumar S."/>
            <person name="Horikawa D."/>
            <person name="Ishino K."/>
            <person name="Komine S."/>
            <person name="Tomita M."/>
            <person name="Blaxter M."/>
            <person name="Arakawa K."/>
        </authorList>
    </citation>
    <scope>NUCLEOTIDE SEQUENCE [LARGE SCALE GENOMIC DNA]</scope>
    <source>
        <strain evidence="15">Z151</strain>
    </source>
</reference>
<keyword evidence="7 12" id="KW-1133">Transmembrane helix</keyword>
<accession>A0A9X6NCM6</accession>
<name>A0A9X6NCM6_HYPEX</name>
<evidence type="ECO:0000256" key="12">
    <source>
        <dbReference type="SAM" id="Phobius"/>
    </source>
</evidence>
<dbReference type="GO" id="GO:0005484">
    <property type="term" value="F:SNAP receptor activity"/>
    <property type="evidence" value="ECO:0007669"/>
    <property type="project" value="InterPro"/>
</dbReference>
<dbReference type="GO" id="GO:0031201">
    <property type="term" value="C:SNARE complex"/>
    <property type="evidence" value="ECO:0007669"/>
    <property type="project" value="TreeGrafter"/>
</dbReference>
<dbReference type="GO" id="GO:0005886">
    <property type="term" value="C:plasma membrane"/>
    <property type="evidence" value="ECO:0007669"/>
    <property type="project" value="TreeGrafter"/>
</dbReference>
<dbReference type="GO" id="GO:0006886">
    <property type="term" value="P:intracellular protein transport"/>
    <property type="evidence" value="ECO:0007669"/>
    <property type="project" value="InterPro"/>
</dbReference>
<dbReference type="InterPro" id="IPR000727">
    <property type="entry name" value="T_SNARE_dom"/>
</dbReference>
<dbReference type="GO" id="GO:0006836">
    <property type="term" value="P:neurotransmitter transport"/>
    <property type="evidence" value="ECO:0007669"/>
    <property type="project" value="UniProtKB-KW"/>
</dbReference>
<sequence length="387" mass="43366">MPPKDRLAALKQNAADKDHPAIVNQEVKIEMSGQGSLDKFFAEVENMNASLDLISTNIGKMKQKHNLILSSPATDESDKNELEQLMEEIKKVAGRVRQQLKNLEEGILEEEKEAVVSANLRIRKTQQATLSRKFTTVMSEYNKTQTDYRDRCKGRIKRQLEITGRPTNDEQIDEMLESGNLQIFTEGIIADSQQAKQALADVEARHQDILKLETNIRELRDMFVDMALLVEAQGEMVDRIEYNVVNATEFVAQAKVQTGQAAQYQSSARRKKIWCFVLLLILIGIRRSDRNVYSGDWLIRSTAGVMAIPGNTIIKQICLISTVIVIVLGIVIAMVVQYAPETIPVPVASQAANNNAGGRGRSEVRLLLSEDVRFSEHKLIARLHVSA</sequence>
<evidence type="ECO:0000256" key="3">
    <source>
        <dbReference type="ARBA" id="ARBA00009063"/>
    </source>
</evidence>
<evidence type="ECO:0000256" key="4">
    <source>
        <dbReference type="ARBA" id="ARBA00022448"/>
    </source>
</evidence>
<evidence type="ECO:0000256" key="1">
    <source>
        <dbReference type="ARBA" id="ARBA00004184"/>
    </source>
</evidence>
<comment type="caution">
    <text evidence="14">The sequence shown here is derived from an EMBL/GenBank/DDBJ whole genome shotgun (WGS) entry which is preliminary data.</text>
</comment>
<organism evidence="14 15">
    <name type="scientific">Hypsibius exemplaris</name>
    <name type="common">Freshwater tardigrade</name>
    <dbReference type="NCBI Taxonomy" id="2072580"/>
    <lineage>
        <taxon>Eukaryota</taxon>
        <taxon>Metazoa</taxon>
        <taxon>Ecdysozoa</taxon>
        <taxon>Tardigrada</taxon>
        <taxon>Eutardigrada</taxon>
        <taxon>Parachela</taxon>
        <taxon>Hypsibioidea</taxon>
        <taxon>Hypsibiidae</taxon>
        <taxon>Hypsibius</taxon>
    </lineage>
</organism>
<keyword evidence="4" id="KW-0813">Transport</keyword>
<dbReference type="Gene3D" id="1.20.58.70">
    <property type="match status" value="1"/>
</dbReference>
<dbReference type="SMART" id="SM00397">
    <property type="entry name" value="t_SNARE"/>
    <property type="match status" value="1"/>
</dbReference>
<dbReference type="GO" id="GO:0006906">
    <property type="term" value="P:vesicle fusion"/>
    <property type="evidence" value="ECO:0007669"/>
    <property type="project" value="TreeGrafter"/>
</dbReference>
<dbReference type="GO" id="GO:0048278">
    <property type="term" value="P:vesicle docking"/>
    <property type="evidence" value="ECO:0007669"/>
    <property type="project" value="TreeGrafter"/>
</dbReference>
<dbReference type="PROSITE" id="PS50192">
    <property type="entry name" value="T_SNARE"/>
    <property type="match status" value="1"/>
</dbReference>
<evidence type="ECO:0000259" key="13">
    <source>
        <dbReference type="PROSITE" id="PS50192"/>
    </source>
</evidence>
<evidence type="ECO:0000256" key="6">
    <source>
        <dbReference type="ARBA" id="ARBA00022775"/>
    </source>
</evidence>
<dbReference type="PROSITE" id="PS00914">
    <property type="entry name" value="SYNTAXIN"/>
    <property type="match status" value="1"/>
</dbReference>
<gene>
    <name evidence="14" type="ORF">BV898_16117</name>
</gene>
<dbReference type="Pfam" id="PF00804">
    <property type="entry name" value="Syntaxin"/>
    <property type="match status" value="1"/>
</dbReference>
<dbReference type="OrthoDB" id="10255013at2759"/>
<dbReference type="AlphaFoldDB" id="A0A9X6NCM6"/>
<dbReference type="GO" id="GO:0012505">
    <property type="term" value="C:endomembrane system"/>
    <property type="evidence" value="ECO:0007669"/>
    <property type="project" value="UniProtKB-SubCell"/>
</dbReference>
<evidence type="ECO:0000256" key="2">
    <source>
        <dbReference type="ARBA" id="ARBA00004211"/>
    </source>
</evidence>
<feature type="domain" description="T-SNARE coiled-coil homology" evidence="13">
    <location>
        <begin position="199"/>
        <end position="261"/>
    </location>
</feature>
<evidence type="ECO:0000256" key="10">
    <source>
        <dbReference type="RuleBase" id="RU003858"/>
    </source>
</evidence>
<dbReference type="Pfam" id="PF05739">
    <property type="entry name" value="SNARE"/>
    <property type="match status" value="1"/>
</dbReference>
<evidence type="ECO:0000256" key="11">
    <source>
        <dbReference type="SAM" id="Coils"/>
    </source>
</evidence>
<dbReference type="SUPFAM" id="SSF47661">
    <property type="entry name" value="t-snare proteins"/>
    <property type="match status" value="1"/>
</dbReference>
<evidence type="ECO:0000256" key="8">
    <source>
        <dbReference type="ARBA" id="ARBA00023054"/>
    </source>
</evidence>
<dbReference type="InterPro" id="IPR006012">
    <property type="entry name" value="Syntaxin/epimorphin_CS"/>
</dbReference>
<evidence type="ECO:0000256" key="9">
    <source>
        <dbReference type="ARBA" id="ARBA00023136"/>
    </source>
</evidence>
<dbReference type="SMART" id="SM00503">
    <property type="entry name" value="SynN"/>
    <property type="match status" value="1"/>
</dbReference>
<dbReference type="InterPro" id="IPR010989">
    <property type="entry name" value="SNARE"/>
</dbReference>
<protein>
    <submittedName>
        <fullName evidence="14">Syntaxin-1A</fullName>
    </submittedName>
</protein>
<dbReference type="GO" id="GO:0006887">
    <property type="term" value="P:exocytosis"/>
    <property type="evidence" value="ECO:0007669"/>
    <property type="project" value="TreeGrafter"/>
</dbReference>
<dbReference type="InterPro" id="IPR045242">
    <property type="entry name" value="Syntaxin"/>
</dbReference>
<dbReference type="CDD" id="cd00179">
    <property type="entry name" value="SynN"/>
    <property type="match status" value="1"/>
</dbReference>
<proteinExistence type="inferred from homology"/>
<evidence type="ECO:0000313" key="15">
    <source>
        <dbReference type="Proteomes" id="UP000192578"/>
    </source>
</evidence>
<keyword evidence="5 12" id="KW-0812">Transmembrane</keyword>
<feature type="coiled-coil region" evidence="11">
    <location>
        <begin position="79"/>
        <end position="128"/>
    </location>
</feature>
<dbReference type="GO" id="GO:0000149">
    <property type="term" value="F:SNARE binding"/>
    <property type="evidence" value="ECO:0007669"/>
    <property type="project" value="TreeGrafter"/>
</dbReference>
<comment type="subcellular location">
    <subcellularLocation>
        <location evidence="1">Endomembrane system</location>
        <topology evidence="1">Peripheral membrane protein</topology>
    </subcellularLocation>
    <subcellularLocation>
        <location evidence="2">Membrane</location>
        <topology evidence="2">Single-pass type IV membrane protein</topology>
    </subcellularLocation>
</comment>
<dbReference type="InterPro" id="IPR006011">
    <property type="entry name" value="Syntaxin_N"/>
</dbReference>
<dbReference type="EMBL" id="MTYJ01000234">
    <property type="protein sequence ID" value="OWA51642.1"/>
    <property type="molecule type" value="Genomic_DNA"/>
</dbReference>
<dbReference type="FunFam" id="1.20.58.70:FF:000011">
    <property type="entry name" value="Syntaxin 4"/>
    <property type="match status" value="1"/>
</dbReference>
<dbReference type="PANTHER" id="PTHR19957:SF424">
    <property type="entry name" value="SYNTAXIN-1A"/>
    <property type="match status" value="1"/>
</dbReference>
<evidence type="ECO:0000256" key="5">
    <source>
        <dbReference type="ARBA" id="ARBA00022692"/>
    </source>
</evidence>
<keyword evidence="9 12" id="KW-0472">Membrane</keyword>
<feature type="transmembrane region" description="Helical" evidence="12">
    <location>
        <begin position="313"/>
        <end position="336"/>
    </location>
</feature>
<dbReference type="Proteomes" id="UP000192578">
    <property type="component" value="Unassembled WGS sequence"/>
</dbReference>
<keyword evidence="8 11" id="KW-0175">Coiled coil</keyword>
<keyword evidence="15" id="KW-1185">Reference proteome</keyword>